<name>A0A5J4T9Q5_9EUKA</name>
<evidence type="ECO:0000313" key="2">
    <source>
        <dbReference type="EMBL" id="KAA6355146.1"/>
    </source>
</evidence>
<comment type="caution">
    <text evidence="2">The sequence shown here is derived from an EMBL/GenBank/DDBJ whole genome shotgun (WGS) entry which is preliminary data.</text>
</comment>
<organism evidence="2 3">
    <name type="scientific">Streblomastix strix</name>
    <dbReference type="NCBI Taxonomy" id="222440"/>
    <lineage>
        <taxon>Eukaryota</taxon>
        <taxon>Metamonada</taxon>
        <taxon>Preaxostyla</taxon>
        <taxon>Oxymonadida</taxon>
        <taxon>Streblomastigidae</taxon>
        <taxon>Streblomastix</taxon>
    </lineage>
</organism>
<accession>A0A5J4T9Q5</accession>
<evidence type="ECO:0000313" key="3">
    <source>
        <dbReference type="Proteomes" id="UP000324800"/>
    </source>
</evidence>
<sequence>MATQEFSSGKSNQPSNIKCVTLEKGSKR</sequence>
<feature type="compositionally biased region" description="Polar residues" evidence="1">
    <location>
        <begin position="1"/>
        <end position="18"/>
    </location>
</feature>
<gene>
    <name evidence="2" type="ORF">EZS28_049327</name>
</gene>
<feature type="region of interest" description="Disordered" evidence="1">
    <location>
        <begin position="1"/>
        <end position="28"/>
    </location>
</feature>
<evidence type="ECO:0000256" key="1">
    <source>
        <dbReference type="SAM" id="MobiDB-lite"/>
    </source>
</evidence>
<dbReference type="AlphaFoldDB" id="A0A5J4T9Q5"/>
<proteinExistence type="predicted"/>
<feature type="non-terminal residue" evidence="2">
    <location>
        <position position="28"/>
    </location>
</feature>
<dbReference type="EMBL" id="SNRW01035092">
    <property type="protein sequence ID" value="KAA6355146.1"/>
    <property type="molecule type" value="Genomic_DNA"/>
</dbReference>
<dbReference type="Proteomes" id="UP000324800">
    <property type="component" value="Unassembled WGS sequence"/>
</dbReference>
<protein>
    <submittedName>
        <fullName evidence="2">Uncharacterized protein</fullName>
    </submittedName>
</protein>
<reference evidence="2 3" key="1">
    <citation type="submission" date="2019-03" db="EMBL/GenBank/DDBJ databases">
        <title>Single cell metagenomics reveals metabolic interactions within the superorganism composed of flagellate Streblomastix strix and complex community of Bacteroidetes bacteria on its surface.</title>
        <authorList>
            <person name="Treitli S.C."/>
            <person name="Kolisko M."/>
            <person name="Husnik F."/>
            <person name="Keeling P."/>
            <person name="Hampl V."/>
        </authorList>
    </citation>
    <scope>NUCLEOTIDE SEQUENCE [LARGE SCALE GENOMIC DNA]</scope>
    <source>
        <strain evidence="2">ST1C</strain>
    </source>
</reference>